<organism evidence="1 2">
    <name type="scientific">Mariniradius sediminis</name>
    <dbReference type="NCBI Taxonomy" id="2909237"/>
    <lineage>
        <taxon>Bacteria</taxon>
        <taxon>Pseudomonadati</taxon>
        <taxon>Bacteroidota</taxon>
        <taxon>Cytophagia</taxon>
        <taxon>Cytophagales</taxon>
        <taxon>Cyclobacteriaceae</taxon>
        <taxon>Mariniradius</taxon>
    </lineage>
</organism>
<name>A0ABS9BUU7_9BACT</name>
<comment type="caution">
    <text evidence="1">The sequence shown here is derived from an EMBL/GenBank/DDBJ whole genome shotgun (WGS) entry which is preliminary data.</text>
</comment>
<dbReference type="InterPro" id="IPR049249">
    <property type="entry name" value="DUF6882"/>
</dbReference>
<proteinExistence type="predicted"/>
<sequence length="299" mass="34208">MFFIRILGTLILLISGIPAKGQAELETATAGAAAEMGLRNMYHTISWGMSPLNPYLFDQDMGTLTYTVEEKGLEVIAQPKVLGTFNLKDKTFLWADQNASIDKRLSDRVAAFRQSLPEAYQKAKFRATTESGLSLLALFGVQVDANATDFKRQDETIIYFALMEIEVLRDGKVQQTILPKNHVSLQQDDALLALVKEFLEEKCAVNRMHHEEKLELEQAFERMEEVHLRYWENEDPYFFPALSWPCANDPKSILDWQVFSVEGGRKFVMFMNDLGYSRENRAYEIDPKATGKKLIINEY</sequence>
<keyword evidence="2" id="KW-1185">Reference proteome</keyword>
<protein>
    <submittedName>
        <fullName evidence="1">Uncharacterized protein</fullName>
    </submittedName>
</protein>
<evidence type="ECO:0000313" key="1">
    <source>
        <dbReference type="EMBL" id="MCF1751130.1"/>
    </source>
</evidence>
<dbReference type="EMBL" id="JAKEVZ010000005">
    <property type="protein sequence ID" value="MCF1751130.1"/>
    <property type="molecule type" value="Genomic_DNA"/>
</dbReference>
<gene>
    <name evidence="1" type="ORF">L0U89_08610</name>
</gene>
<dbReference type="Proteomes" id="UP001201449">
    <property type="component" value="Unassembled WGS sequence"/>
</dbReference>
<evidence type="ECO:0000313" key="2">
    <source>
        <dbReference type="Proteomes" id="UP001201449"/>
    </source>
</evidence>
<reference evidence="1 2" key="1">
    <citation type="submission" date="2022-01" db="EMBL/GenBank/DDBJ databases">
        <title>Mariniradius saccharolyticus sp. nov., isolated from sediment of a river.</title>
        <authorList>
            <person name="Liu H."/>
        </authorList>
    </citation>
    <scope>NUCLEOTIDE SEQUENCE [LARGE SCALE GENOMIC DNA]</scope>
    <source>
        <strain evidence="1 2">RY-2</strain>
    </source>
</reference>
<accession>A0ABS9BUU7</accession>
<dbReference type="Pfam" id="PF21813">
    <property type="entry name" value="DUF6882"/>
    <property type="match status" value="1"/>
</dbReference>
<dbReference type="RefSeq" id="WP_234861163.1">
    <property type="nucleotide sequence ID" value="NZ_JAKEVZ010000005.1"/>
</dbReference>